<accession>A0A8C5W828</accession>
<keyword evidence="2" id="KW-1015">Disulfide bond</keyword>
<dbReference type="Proteomes" id="UP000694569">
    <property type="component" value="Unplaced"/>
</dbReference>
<dbReference type="PANTHER" id="PTHR39244:SF5">
    <property type="entry name" value="NATTERIN-3-LIKE"/>
    <property type="match status" value="1"/>
</dbReference>
<dbReference type="GeneTree" id="ENSGT01010000228634"/>
<evidence type="ECO:0008006" key="7">
    <source>
        <dbReference type="Google" id="ProtNLM"/>
    </source>
</evidence>
<dbReference type="SUPFAM" id="SSF56973">
    <property type="entry name" value="Aerolisin/ETX pore-forming domain"/>
    <property type="match status" value="1"/>
</dbReference>
<dbReference type="SUPFAM" id="SSF50934">
    <property type="entry name" value="Tachylectin-2"/>
    <property type="match status" value="2"/>
</dbReference>
<name>A0A8C5W828_9ANUR</name>
<sequence>MEATPDTLLFLVTYREYVAGAGLPPDHANENFVYYAAPVGKLMRATKITFNPKGELFAVRGADVFSGHLPLSPGEEWFTDDRKVGTAEWGNYKFLLFDPQGELYAVTNQGDLFKGPAPTDKALPWKYHTGILMGSGNWNSLRALFFDPKGILYAVRSDGKLIRRSPPTGLQDNWFATAQQVGKDNWYQLTHFIAFSPEGELWCASELPGTFFKWPAATSPDPQYPHNEAVRTGEGASSCICLAFTTDRTIASIEHFEFLPDLGKIVSLEPQALATQKTFTNSSGQPHKYSFSVSKEITTTSTFSHDQSYTVSTKSEITFSAGIPSILETEWKISINRSTTRTWNFTETNTITTSFSATTDVTLAPNTSLCMQAFVTKGVMEIPYRARVRSYFGYEFTIEGVYKGATVFNLTVKQTDCKSLASTSASRAGLL</sequence>
<proteinExistence type="inferred from homology"/>
<evidence type="ECO:0000259" key="3">
    <source>
        <dbReference type="Pfam" id="PF01117"/>
    </source>
</evidence>
<evidence type="ECO:0000256" key="2">
    <source>
        <dbReference type="ARBA" id="ARBA00023157"/>
    </source>
</evidence>
<evidence type="ECO:0000256" key="1">
    <source>
        <dbReference type="ARBA" id="ARBA00009831"/>
    </source>
</evidence>
<dbReference type="Gene3D" id="2.170.15.10">
    <property type="entry name" value="Proaerolysin, chain A, domain 3"/>
    <property type="match status" value="1"/>
</dbReference>
<dbReference type="Ensembl" id="ENSLLET00000024645.1">
    <property type="protein sequence ID" value="ENSLLEP00000023737.1"/>
    <property type="gene ID" value="ENSLLEG00000014832.1"/>
</dbReference>
<dbReference type="OrthoDB" id="1925699at2759"/>
<keyword evidence="6" id="KW-1185">Reference proteome</keyword>
<protein>
    <recommendedName>
        <fullName evidence="7">Tachylectin 2 domain-containing protein</fullName>
    </recommendedName>
</protein>
<comment type="similarity">
    <text evidence="1">Belongs to the aerolysin family.</text>
</comment>
<evidence type="ECO:0000313" key="5">
    <source>
        <dbReference type="Ensembl" id="ENSLLEP00000023737.1"/>
    </source>
</evidence>
<dbReference type="Pfam" id="PF14517">
    <property type="entry name" value="Tachylectin"/>
    <property type="match status" value="1"/>
</dbReference>
<dbReference type="Pfam" id="PF01117">
    <property type="entry name" value="Aerolysin"/>
    <property type="match status" value="1"/>
</dbReference>
<dbReference type="InterPro" id="IPR023294">
    <property type="entry name" value="Tachylectin2"/>
</dbReference>
<dbReference type="InterPro" id="IPR053237">
    <property type="entry name" value="Natterin_C"/>
</dbReference>
<evidence type="ECO:0000259" key="4">
    <source>
        <dbReference type="Pfam" id="PF14517"/>
    </source>
</evidence>
<dbReference type="PANTHER" id="PTHR39244">
    <property type="entry name" value="NATTERIN-4"/>
    <property type="match status" value="1"/>
</dbReference>
<dbReference type="Gene3D" id="2.115.10.10">
    <property type="entry name" value="Tachylectin 2"/>
    <property type="match status" value="1"/>
</dbReference>
<organism evidence="5 6">
    <name type="scientific">Leptobrachium leishanense</name>
    <name type="common">Leishan spiny toad</name>
    <dbReference type="NCBI Taxonomy" id="445787"/>
    <lineage>
        <taxon>Eukaryota</taxon>
        <taxon>Metazoa</taxon>
        <taxon>Chordata</taxon>
        <taxon>Craniata</taxon>
        <taxon>Vertebrata</taxon>
        <taxon>Euteleostomi</taxon>
        <taxon>Amphibia</taxon>
        <taxon>Batrachia</taxon>
        <taxon>Anura</taxon>
        <taxon>Pelobatoidea</taxon>
        <taxon>Megophryidae</taxon>
        <taxon>Leptobrachium</taxon>
    </lineage>
</organism>
<dbReference type="InterPro" id="IPR036813">
    <property type="entry name" value="Tachylectin2_sf"/>
</dbReference>
<evidence type="ECO:0000313" key="6">
    <source>
        <dbReference type="Proteomes" id="UP000694569"/>
    </source>
</evidence>
<dbReference type="AlphaFoldDB" id="A0A8C5W828"/>
<feature type="domain" description="Aerolysin-like C-terminal" evidence="3">
    <location>
        <begin position="278"/>
        <end position="399"/>
    </location>
</feature>
<reference evidence="5" key="1">
    <citation type="submission" date="2025-05" db="UniProtKB">
        <authorList>
            <consortium name="Ensembl"/>
        </authorList>
    </citation>
    <scope>IDENTIFICATION</scope>
</reference>
<dbReference type="Ensembl" id="ENSLLET00000024688.1">
    <property type="protein sequence ID" value="ENSLLEP00000023777.1"/>
    <property type="gene ID" value="ENSLLEG00000014832.1"/>
</dbReference>
<dbReference type="InterPro" id="IPR055267">
    <property type="entry name" value="Aerolysin-like_C"/>
</dbReference>
<feature type="domain" description="Tachylectin 2" evidence="4">
    <location>
        <begin position="21"/>
        <end position="219"/>
    </location>
</feature>